<evidence type="ECO:0000313" key="9">
    <source>
        <dbReference type="EMBL" id="MEC5386979.1"/>
    </source>
</evidence>
<dbReference type="InterPro" id="IPR015797">
    <property type="entry name" value="NUDIX_hydrolase-like_dom_sf"/>
</dbReference>
<dbReference type="PROSITE" id="PS00893">
    <property type="entry name" value="NUDIX_BOX"/>
    <property type="match status" value="1"/>
</dbReference>
<comment type="caution">
    <text evidence="9">The sequence shown here is derived from an EMBL/GenBank/DDBJ whole genome shotgun (WGS) entry which is preliminary data.</text>
</comment>
<gene>
    <name evidence="9" type="ORF">VVD49_14700</name>
</gene>
<evidence type="ECO:0000256" key="4">
    <source>
        <dbReference type="ARBA" id="ARBA00016377"/>
    </source>
</evidence>
<evidence type="ECO:0000256" key="6">
    <source>
        <dbReference type="ARBA" id="ARBA00032162"/>
    </source>
</evidence>
<dbReference type="PROSITE" id="PS51462">
    <property type="entry name" value="NUDIX"/>
    <property type="match status" value="1"/>
</dbReference>
<reference evidence="9 10" key="1">
    <citation type="submission" date="2024-01" db="EMBL/GenBank/DDBJ databases">
        <title>Uliginosibacterium soil sp. nov.</title>
        <authorList>
            <person name="Lv Y."/>
        </authorList>
    </citation>
    <scope>NUCLEOTIDE SEQUENCE [LARGE SCALE GENOMIC DNA]</scope>
    <source>
        <strain evidence="9 10">H3</strain>
    </source>
</reference>
<evidence type="ECO:0000256" key="3">
    <source>
        <dbReference type="ARBA" id="ARBA00007275"/>
    </source>
</evidence>
<dbReference type="EMBL" id="JAYXHS010000002">
    <property type="protein sequence ID" value="MEC5386979.1"/>
    <property type="molecule type" value="Genomic_DNA"/>
</dbReference>
<feature type="domain" description="Nudix hydrolase" evidence="8">
    <location>
        <begin position="41"/>
        <end position="176"/>
    </location>
</feature>
<dbReference type="Proteomes" id="UP001331561">
    <property type="component" value="Unassembled WGS sequence"/>
</dbReference>
<protein>
    <recommendedName>
        <fullName evidence="4">GDP-mannose pyrophosphatase</fullName>
    </recommendedName>
    <alternativeName>
        <fullName evidence="6">GDP-mannose hydrolase</fullName>
    </alternativeName>
    <alternativeName>
        <fullName evidence="7">GDPMK</fullName>
    </alternativeName>
</protein>
<comment type="cofactor">
    <cofactor evidence="2">
        <name>Mg(2+)</name>
        <dbReference type="ChEBI" id="CHEBI:18420"/>
    </cofactor>
</comment>
<dbReference type="SUPFAM" id="SSF55811">
    <property type="entry name" value="Nudix"/>
    <property type="match status" value="1"/>
</dbReference>
<dbReference type="PANTHER" id="PTHR11839:SF18">
    <property type="entry name" value="NUDIX HYDROLASE DOMAIN-CONTAINING PROTEIN"/>
    <property type="match status" value="1"/>
</dbReference>
<evidence type="ECO:0000313" key="10">
    <source>
        <dbReference type="Proteomes" id="UP001331561"/>
    </source>
</evidence>
<dbReference type="InterPro" id="IPR020084">
    <property type="entry name" value="NUDIX_hydrolase_CS"/>
</dbReference>
<accession>A0ABU6K4X8</accession>
<dbReference type="InterPro" id="IPR000086">
    <property type="entry name" value="NUDIX_hydrolase_dom"/>
</dbReference>
<keyword evidence="5 9" id="KW-0378">Hydrolase</keyword>
<dbReference type="Pfam" id="PF00293">
    <property type="entry name" value="NUDIX"/>
    <property type="match status" value="1"/>
</dbReference>
<organism evidence="9 10">
    <name type="scientific">Uliginosibacterium silvisoli</name>
    <dbReference type="NCBI Taxonomy" id="3114758"/>
    <lineage>
        <taxon>Bacteria</taxon>
        <taxon>Pseudomonadati</taxon>
        <taxon>Pseudomonadota</taxon>
        <taxon>Betaproteobacteria</taxon>
        <taxon>Rhodocyclales</taxon>
        <taxon>Zoogloeaceae</taxon>
        <taxon>Uliginosibacterium</taxon>
    </lineage>
</organism>
<evidence type="ECO:0000256" key="5">
    <source>
        <dbReference type="ARBA" id="ARBA00022801"/>
    </source>
</evidence>
<name>A0ABU6K4X8_9RHOO</name>
<proteinExistence type="inferred from homology"/>
<dbReference type="GO" id="GO:0016787">
    <property type="term" value="F:hydrolase activity"/>
    <property type="evidence" value="ECO:0007669"/>
    <property type="project" value="UniProtKB-KW"/>
</dbReference>
<sequence length="179" mass="20242">MDTALDETCVSSEQLLDGKLLKAWRDEVRLPDGSKSIREFIKHPGACIVIAELRPGVLVFERQFRYPVGQVFMELPAGKLDACEEPLACARRELLEETGYVADSWQHIATLHPCVAYSDEHIEVFLARGLKYEGQRLDEGEFLEVFEMSLADAEACVFDGRITDAKTIACLFWARRFLA</sequence>
<dbReference type="Gene3D" id="3.90.79.10">
    <property type="entry name" value="Nucleoside Triphosphate Pyrophosphohydrolase"/>
    <property type="match status" value="1"/>
</dbReference>
<comment type="similarity">
    <text evidence="3">Belongs to the Nudix hydrolase family. NudK subfamily.</text>
</comment>
<evidence type="ECO:0000259" key="8">
    <source>
        <dbReference type="PROSITE" id="PS51462"/>
    </source>
</evidence>
<dbReference type="PANTHER" id="PTHR11839">
    <property type="entry name" value="UDP/ADP-SUGAR PYROPHOSPHATASE"/>
    <property type="match status" value="1"/>
</dbReference>
<evidence type="ECO:0000256" key="7">
    <source>
        <dbReference type="ARBA" id="ARBA00032272"/>
    </source>
</evidence>
<comment type="catalytic activity">
    <reaction evidence="1">
        <text>GDP-alpha-D-mannose + H2O = alpha-D-mannose 1-phosphate + GMP + 2 H(+)</text>
        <dbReference type="Rhea" id="RHEA:27978"/>
        <dbReference type="ChEBI" id="CHEBI:15377"/>
        <dbReference type="ChEBI" id="CHEBI:15378"/>
        <dbReference type="ChEBI" id="CHEBI:57527"/>
        <dbReference type="ChEBI" id="CHEBI:58115"/>
        <dbReference type="ChEBI" id="CHEBI:58409"/>
    </reaction>
</comment>
<dbReference type="RefSeq" id="WP_327599987.1">
    <property type="nucleotide sequence ID" value="NZ_JAYXHS010000002.1"/>
</dbReference>
<evidence type="ECO:0000256" key="1">
    <source>
        <dbReference type="ARBA" id="ARBA00000847"/>
    </source>
</evidence>
<evidence type="ECO:0000256" key="2">
    <source>
        <dbReference type="ARBA" id="ARBA00001946"/>
    </source>
</evidence>
<keyword evidence="10" id="KW-1185">Reference proteome</keyword>